<dbReference type="Proteomes" id="UP000321577">
    <property type="component" value="Unassembled WGS sequence"/>
</dbReference>
<dbReference type="InterPro" id="IPR005532">
    <property type="entry name" value="SUMF_dom"/>
</dbReference>
<feature type="compositionally biased region" description="Low complexity" evidence="6">
    <location>
        <begin position="9"/>
        <end position="20"/>
    </location>
</feature>
<dbReference type="Pfam" id="PF08308">
    <property type="entry name" value="PEGA"/>
    <property type="match status" value="1"/>
</dbReference>
<accession>A0A512MAQ3</accession>
<dbReference type="PANTHER" id="PTHR43289:SF6">
    <property type="entry name" value="SERINE_THREONINE-PROTEIN KINASE NEKL-3"/>
    <property type="match status" value="1"/>
</dbReference>
<reference evidence="8 9" key="1">
    <citation type="submission" date="2019-07" db="EMBL/GenBank/DDBJ databases">
        <title>Whole genome shotgun sequence of Brevifollis gellanilyticus NBRC 108608.</title>
        <authorList>
            <person name="Hosoyama A."/>
            <person name="Uohara A."/>
            <person name="Ohji S."/>
            <person name="Ichikawa N."/>
        </authorList>
    </citation>
    <scope>NUCLEOTIDE SEQUENCE [LARGE SCALE GENOMIC DNA]</scope>
    <source>
        <strain evidence="8 9">NBRC 108608</strain>
    </source>
</reference>
<keyword evidence="9" id="KW-1185">Reference proteome</keyword>
<dbReference type="InterPro" id="IPR042095">
    <property type="entry name" value="SUMF_sf"/>
</dbReference>
<dbReference type="PROSITE" id="PS50011">
    <property type="entry name" value="PROTEIN_KINASE_DOM"/>
    <property type="match status" value="1"/>
</dbReference>
<dbReference type="GO" id="GO:0005524">
    <property type="term" value="F:ATP binding"/>
    <property type="evidence" value="ECO:0007669"/>
    <property type="project" value="UniProtKB-UniRule"/>
</dbReference>
<dbReference type="Pfam" id="PF00069">
    <property type="entry name" value="Pkinase"/>
    <property type="match status" value="1"/>
</dbReference>
<dbReference type="PROSITE" id="PS00108">
    <property type="entry name" value="PROTEIN_KINASE_ST"/>
    <property type="match status" value="1"/>
</dbReference>
<dbReference type="Gene3D" id="3.90.1580.10">
    <property type="entry name" value="paralog of FGE (formylglycine-generating enzyme)"/>
    <property type="match status" value="1"/>
</dbReference>
<protein>
    <recommendedName>
        <fullName evidence="7">Protein kinase domain-containing protein</fullName>
    </recommendedName>
</protein>
<feature type="region of interest" description="Disordered" evidence="6">
    <location>
        <begin position="1"/>
        <end position="51"/>
    </location>
</feature>
<proteinExistence type="predicted"/>
<feature type="domain" description="Protein kinase" evidence="7">
    <location>
        <begin position="58"/>
        <end position="334"/>
    </location>
</feature>
<dbReference type="InterPro" id="IPR016187">
    <property type="entry name" value="CTDL_fold"/>
</dbReference>
<evidence type="ECO:0000313" key="8">
    <source>
        <dbReference type="EMBL" id="GEP43812.1"/>
    </source>
</evidence>
<name>A0A512MAQ3_9BACT</name>
<dbReference type="SUPFAM" id="SSF56436">
    <property type="entry name" value="C-type lectin-like"/>
    <property type="match status" value="1"/>
</dbReference>
<dbReference type="AlphaFoldDB" id="A0A512MAQ3"/>
<dbReference type="InterPro" id="IPR017441">
    <property type="entry name" value="Protein_kinase_ATP_BS"/>
</dbReference>
<keyword evidence="4 5" id="KW-0067">ATP-binding</keyword>
<dbReference type="PROSITE" id="PS00107">
    <property type="entry name" value="PROTEIN_KINASE_ATP"/>
    <property type="match status" value="1"/>
</dbReference>
<evidence type="ECO:0000259" key="7">
    <source>
        <dbReference type="PROSITE" id="PS50011"/>
    </source>
</evidence>
<dbReference type="InterPro" id="IPR011009">
    <property type="entry name" value="Kinase-like_dom_sf"/>
</dbReference>
<evidence type="ECO:0000256" key="1">
    <source>
        <dbReference type="ARBA" id="ARBA00022679"/>
    </source>
</evidence>
<feature type="binding site" evidence="5">
    <location>
        <position position="86"/>
    </location>
    <ligand>
        <name>ATP</name>
        <dbReference type="ChEBI" id="CHEBI:30616"/>
    </ligand>
</feature>
<keyword evidence="1" id="KW-0808">Transferase</keyword>
<dbReference type="SMART" id="SM00220">
    <property type="entry name" value="S_TKc"/>
    <property type="match status" value="1"/>
</dbReference>
<comment type="caution">
    <text evidence="8">The sequence shown here is derived from an EMBL/GenBank/DDBJ whole genome shotgun (WGS) entry which is preliminary data.</text>
</comment>
<dbReference type="GO" id="GO:0004674">
    <property type="term" value="F:protein serine/threonine kinase activity"/>
    <property type="evidence" value="ECO:0007669"/>
    <property type="project" value="TreeGrafter"/>
</dbReference>
<evidence type="ECO:0000256" key="2">
    <source>
        <dbReference type="ARBA" id="ARBA00022741"/>
    </source>
</evidence>
<dbReference type="EMBL" id="BKAG01000021">
    <property type="protein sequence ID" value="GEP43812.1"/>
    <property type="molecule type" value="Genomic_DNA"/>
</dbReference>
<dbReference type="InterPro" id="IPR008271">
    <property type="entry name" value="Ser/Thr_kinase_AS"/>
</dbReference>
<evidence type="ECO:0000256" key="4">
    <source>
        <dbReference type="ARBA" id="ARBA00022840"/>
    </source>
</evidence>
<evidence type="ECO:0000256" key="6">
    <source>
        <dbReference type="SAM" id="MobiDB-lite"/>
    </source>
</evidence>
<dbReference type="SUPFAM" id="SSF56112">
    <property type="entry name" value="Protein kinase-like (PK-like)"/>
    <property type="match status" value="1"/>
</dbReference>
<dbReference type="Gene3D" id="3.30.200.20">
    <property type="entry name" value="Phosphorylase Kinase, domain 1"/>
    <property type="match status" value="1"/>
</dbReference>
<evidence type="ECO:0000313" key="9">
    <source>
        <dbReference type="Proteomes" id="UP000321577"/>
    </source>
</evidence>
<dbReference type="InterPro" id="IPR000719">
    <property type="entry name" value="Prot_kinase_dom"/>
</dbReference>
<dbReference type="Pfam" id="PF03781">
    <property type="entry name" value="FGE-sulfatase"/>
    <property type="match status" value="1"/>
</dbReference>
<dbReference type="PANTHER" id="PTHR43289">
    <property type="entry name" value="MITOGEN-ACTIVATED PROTEIN KINASE KINASE KINASE 20-RELATED"/>
    <property type="match status" value="1"/>
</dbReference>
<evidence type="ECO:0000256" key="3">
    <source>
        <dbReference type="ARBA" id="ARBA00022777"/>
    </source>
</evidence>
<dbReference type="Gene3D" id="1.10.510.10">
    <property type="entry name" value="Transferase(Phosphotransferase) domain 1"/>
    <property type="match status" value="1"/>
</dbReference>
<dbReference type="RefSeq" id="WP_170266812.1">
    <property type="nucleotide sequence ID" value="NZ_BKAG01000021.1"/>
</dbReference>
<dbReference type="InterPro" id="IPR013229">
    <property type="entry name" value="PEGA"/>
</dbReference>
<evidence type="ECO:0000256" key="5">
    <source>
        <dbReference type="PROSITE-ProRule" id="PRU10141"/>
    </source>
</evidence>
<organism evidence="8 9">
    <name type="scientific">Brevifollis gellanilyticus</name>
    <dbReference type="NCBI Taxonomy" id="748831"/>
    <lineage>
        <taxon>Bacteria</taxon>
        <taxon>Pseudomonadati</taxon>
        <taxon>Verrucomicrobiota</taxon>
        <taxon>Verrucomicrobiia</taxon>
        <taxon>Verrucomicrobiales</taxon>
        <taxon>Verrucomicrobiaceae</taxon>
    </lineage>
</organism>
<gene>
    <name evidence="8" type="ORF">BGE01nite_31030</name>
</gene>
<dbReference type="CDD" id="cd14014">
    <property type="entry name" value="STKc_PknB_like"/>
    <property type="match status" value="1"/>
</dbReference>
<sequence length="801" mass="89260">MPPNPADQPVPDAQAPAAEPNPTMLELPAPPVVPRHTPAARQRNGPPSHRDDIVIQDYTLIRRIGSGAYGEVWLGQSVTGAYRAVKIVWREDFELTRTFQREFLGIQQFEPISRGHPCLVHILHVGWNEKRGFYYCVMELADDADAGPNFEDLQTYVPRTLGTDMKSHGRLDLVFCRDAGVYLADALHYMHTHGLTHRDIKPSNIIFCGGVCKLADIGLVAALGERTFVGTEGFVPPEGPGTPQADIYSLGKVLYEMSSGKDRMEFPEIPSNLSDSEWPFWMDLNRVICKACAPDLKERFQTAGEFAEALQRVGEKRPEKFMRRFARAAVFTIIGSALAGAALHAGKYQHDWAYDLPLPVKPAPAPIQPQNGKPWQNIYGQWFSFIKDRHVADEPAEVAQFQAFYYATDRAAAFTVIQPTATQKRAFIMVSPEDADAFCAWMTTRDRQSGRLDVDHEYAWRAVSVPGSQPTPGRQAIRTEIVPMHYGKVSIDSKPPGAEVLRGELIVGRTPLNLDKTRAEKFEFEVRLPGYKNEVVRGNLKEGQAMSFNLRLRATGAVVFSKPWDNSLGMRLVPLGKAMLAATETKRKDFAEFARSSKLAPVVNRDLDKAPDLPVTNVTRAEAEQFCRWLTDRERAKGLLEPDQEYRLPTDDEWSMAVNLPREIGDTDTRSGAILGFYPWGFTAIPPPKAGNFADKTADASGKKSIAGYTDGNAGPSPVASFKPDPRTQMYDLAGNVWEWVSDTWAADANEGIVRGGSFTTYEPRELLASFRRKILITDQLADVGFRVILSFEGRKAREED</sequence>
<keyword evidence="3" id="KW-0418">Kinase</keyword>
<keyword evidence="2 5" id="KW-0547">Nucleotide-binding</keyword>